<dbReference type="InterPro" id="IPR022417">
    <property type="entry name" value="Porphobilin_deaminase_N"/>
</dbReference>
<dbReference type="NCBIfam" id="TIGR00212">
    <property type="entry name" value="hemC"/>
    <property type="match status" value="1"/>
</dbReference>
<evidence type="ECO:0000256" key="3">
    <source>
        <dbReference type="ARBA" id="ARBA00012655"/>
    </source>
</evidence>
<evidence type="ECO:0000256" key="1">
    <source>
        <dbReference type="ARBA" id="ARBA00002869"/>
    </source>
</evidence>
<comment type="catalytic activity">
    <reaction evidence="6">
        <text>4 porphobilinogen + H2O = hydroxymethylbilane + 4 NH4(+)</text>
        <dbReference type="Rhea" id="RHEA:13185"/>
        <dbReference type="ChEBI" id="CHEBI:15377"/>
        <dbReference type="ChEBI" id="CHEBI:28938"/>
        <dbReference type="ChEBI" id="CHEBI:57845"/>
        <dbReference type="ChEBI" id="CHEBI:58126"/>
        <dbReference type="EC" id="2.5.1.61"/>
    </reaction>
</comment>
<dbReference type="PIRSF" id="PIRSF001438">
    <property type="entry name" value="4pyrrol_synth_OHMeBilane_synth"/>
    <property type="match status" value="1"/>
</dbReference>
<accession>A0AAU7B379</accession>
<dbReference type="PANTHER" id="PTHR11557">
    <property type="entry name" value="PORPHOBILINOGEN DEAMINASE"/>
    <property type="match status" value="1"/>
</dbReference>
<organism evidence="9">
    <name type="scientific">Paraconexibacter sp. AEG42_29</name>
    <dbReference type="NCBI Taxonomy" id="2997339"/>
    <lineage>
        <taxon>Bacteria</taxon>
        <taxon>Bacillati</taxon>
        <taxon>Actinomycetota</taxon>
        <taxon>Thermoleophilia</taxon>
        <taxon>Solirubrobacterales</taxon>
        <taxon>Paraconexibacteraceae</taxon>
        <taxon>Paraconexibacter</taxon>
    </lineage>
</organism>
<keyword evidence="5" id="KW-0627">Porphyrin biosynthesis</keyword>
<dbReference type="PANTHER" id="PTHR11557:SF0">
    <property type="entry name" value="PORPHOBILINOGEN DEAMINASE"/>
    <property type="match status" value="1"/>
</dbReference>
<dbReference type="AlphaFoldDB" id="A0AAU7B379"/>
<dbReference type="SUPFAM" id="SSF54782">
    <property type="entry name" value="Porphobilinogen deaminase (hydroxymethylbilane synthase), C-terminal domain"/>
    <property type="match status" value="1"/>
</dbReference>
<feature type="domain" description="Porphobilinogen deaminase N-terminal" evidence="8">
    <location>
        <begin position="1"/>
        <end position="190"/>
    </location>
</feature>
<comment type="similarity">
    <text evidence="2">Belongs to the HMBS family.</text>
</comment>
<dbReference type="Pfam" id="PF01379">
    <property type="entry name" value="Porphobil_deam"/>
    <property type="match status" value="1"/>
</dbReference>
<evidence type="ECO:0000259" key="8">
    <source>
        <dbReference type="Pfam" id="PF01379"/>
    </source>
</evidence>
<dbReference type="GO" id="GO:0006783">
    <property type="term" value="P:heme biosynthetic process"/>
    <property type="evidence" value="ECO:0007669"/>
    <property type="project" value="TreeGrafter"/>
</dbReference>
<dbReference type="Gene3D" id="3.30.160.40">
    <property type="entry name" value="Porphobilinogen deaminase, C-terminal domain"/>
    <property type="match status" value="1"/>
</dbReference>
<keyword evidence="4 9" id="KW-0808">Transferase</keyword>
<dbReference type="Gene3D" id="3.40.190.10">
    <property type="entry name" value="Periplasmic binding protein-like II"/>
    <property type="match status" value="2"/>
</dbReference>
<dbReference type="GO" id="GO:0004418">
    <property type="term" value="F:hydroxymethylbilane synthase activity"/>
    <property type="evidence" value="ECO:0007669"/>
    <property type="project" value="UniProtKB-UniRule"/>
</dbReference>
<dbReference type="InterPro" id="IPR036803">
    <property type="entry name" value="Porphobilinogen_deaminase_C_sf"/>
</dbReference>
<dbReference type="InterPro" id="IPR000860">
    <property type="entry name" value="HemC"/>
</dbReference>
<evidence type="ECO:0000256" key="5">
    <source>
        <dbReference type="ARBA" id="ARBA00023244"/>
    </source>
</evidence>
<dbReference type="PRINTS" id="PR00151">
    <property type="entry name" value="PORPHBDMNASE"/>
</dbReference>
<dbReference type="GO" id="GO:0005737">
    <property type="term" value="C:cytoplasm"/>
    <property type="evidence" value="ECO:0007669"/>
    <property type="project" value="UniProtKB-UniRule"/>
</dbReference>
<dbReference type="KEGG" id="parq:DSM112329_05279"/>
<name>A0AAU7B379_9ACTN</name>
<dbReference type="SUPFAM" id="SSF53850">
    <property type="entry name" value="Periplasmic binding protein-like II"/>
    <property type="match status" value="1"/>
</dbReference>
<protein>
    <recommendedName>
        <fullName evidence="3 7">Hydroxymethylbilane synthase</fullName>
        <ecNumber evidence="3 7">2.5.1.61</ecNumber>
    </recommendedName>
</protein>
<dbReference type="EMBL" id="CP114014">
    <property type="protein sequence ID" value="XAY08379.1"/>
    <property type="molecule type" value="Genomic_DNA"/>
</dbReference>
<evidence type="ECO:0000256" key="2">
    <source>
        <dbReference type="ARBA" id="ARBA00005638"/>
    </source>
</evidence>
<gene>
    <name evidence="9" type="primary">hemC</name>
    <name evidence="9" type="ORF">DSM112329_05279</name>
</gene>
<evidence type="ECO:0000256" key="7">
    <source>
        <dbReference type="NCBIfam" id="TIGR00212"/>
    </source>
</evidence>
<reference evidence="9" key="1">
    <citation type="submission" date="2022-12" db="EMBL/GenBank/DDBJ databases">
        <title>Paraconexibacter alkalitolerans sp. nov. and Baekduia alba sp. nov., isolated from soil and emended description of the genera Paraconexibacter (Chun et al., 2020) and Baekduia (An et al., 2020).</title>
        <authorList>
            <person name="Vieira S."/>
            <person name="Huber K.J."/>
            <person name="Geppert A."/>
            <person name="Wolf J."/>
            <person name="Neumann-Schaal M."/>
            <person name="Muesken M."/>
            <person name="Overmann J."/>
        </authorList>
    </citation>
    <scope>NUCLEOTIDE SEQUENCE</scope>
    <source>
        <strain evidence="9">AEG42_29</strain>
    </source>
</reference>
<evidence type="ECO:0000313" key="9">
    <source>
        <dbReference type="EMBL" id="XAY08379.1"/>
    </source>
</evidence>
<dbReference type="RefSeq" id="WP_354699561.1">
    <property type="nucleotide sequence ID" value="NZ_CP114014.1"/>
</dbReference>
<evidence type="ECO:0000256" key="6">
    <source>
        <dbReference type="ARBA" id="ARBA00048169"/>
    </source>
</evidence>
<comment type="function">
    <text evidence="1">Tetrapolymerization of the monopyrrole PBG into the hydroxymethylbilane pre-uroporphyrinogen in several discrete steps.</text>
</comment>
<sequence>MRIGTRGSALALAQAQMVADAVGGDAEIVVITTTGDRNRALADKAKWVTELERALADGEIDIAVHSAKDVPTVLPEGLDLVGCLPREDPRDAVCGRLEADGRPARVGTASLRRAAQLRSLPAIGDGQIEVVEIRGNVDTRLGKLASGEVDAVVLALAGLKRLGREAAVDSVLDDLVPAAGQGTVVIEARTGFTLDLRDDATWRALTAERACVHALGADCASAVGAHLRPDGTLVAWVGAIDGSAWLRDELRVAPDADPHALGVQVAERLLASGARDLLDNGTTQV</sequence>
<evidence type="ECO:0000256" key="4">
    <source>
        <dbReference type="ARBA" id="ARBA00022679"/>
    </source>
</evidence>
<dbReference type="EC" id="2.5.1.61" evidence="3 7"/>
<proteinExistence type="inferred from homology"/>